<dbReference type="EMBL" id="AP024256">
    <property type="protein sequence ID" value="BCP02503.1"/>
    <property type="molecule type" value="Genomic_DNA"/>
</dbReference>
<name>A0A7R7N0V7_MYCIT</name>
<gene>
    <name evidence="2" type="ORF">MINTM018_52720</name>
</gene>
<protein>
    <recommendedName>
        <fullName evidence="4">Terminase small subunit</fullName>
    </recommendedName>
</protein>
<geneLocation type="plasmid" evidence="2 3">
    <name>pM018</name>
</geneLocation>
<keyword evidence="2" id="KW-0614">Plasmid</keyword>
<proteinExistence type="predicted"/>
<feature type="region of interest" description="Disordered" evidence="1">
    <location>
        <begin position="1"/>
        <end position="21"/>
    </location>
</feature>
<sequence>MAGGLTGPIPKRSEERVRRNAPDMEIDKVTAIGPVKIPPLNIPDCHPFVTELYESMKKSAQKKYFEPTDWSKAKITLHFLNKLMWSTKPSAQMLATVESMLTSLLLTEGDRRRLRIEVERNATAGDAAVVPISALYRQRLDEAANRG</sequence>
<dbReference type="AlphaFoldDB" id="A0A7R7N0V7"/>
<evidence type="ECO:0000313" key="2">
    <source>
        <dbReference type="EMBL" id="BCP02503.1"/>
    </source>
</evidence>
<reference evidence="2 3" key="1">
    <citation type="submission" date="2020-12" db="EMBL/GenBank/DDBJ databases">
        <title>Genome sequence of clinical Mycobacterium intracellulare strains.</title>
        <authorList>
            <person name="Tateishi Y."/>
            <person name="Matsumoto S."/>
            <person name="Fukushima Y."/>
            <person name="Nakajima C."/>
            <person name="Suzuki Y."/>
        </authorList>
    </citation>
    <scope>NUCLEOTIDE SEQUENCE [LARGE SCALE GENOMIC DNA]</scope>
    <source>
        <strain evidence="2 3">M018</strain>
        <plasmid evidence="2 3">pM018</plasmid>
    </source>
</reference>
<dbReference type="RefSeq" id="WP_202349107.1">
    <property type="nucleotide sequence ID" value="NZ_AP024256.1"/>
</dbReference>
<dbReference type="Proteomes" id="UP000595205">
    <property type="component" value="Plasmid pM018"/>
</dbReference>
<evidence type="ECO:0008006" key="4">
    <source>
        <dbReference type="Google" id="ProtNLM"/>
    </source>
</evidence>
<organism evidence="2 3">
    <name type="scientific">Mycobacterium intracellulare</name>
    <dbReference type="NCBI Taxonomy" id="1767"/>
    <lineage>
        <taxon>Bacteria</taxon>
        <taxon>Bacillati</taxon>
        <taxon>Actinomycetota</taxon>
        <taxon>Actinomycetes</taxon>
        <taxon>Mycobacteriales</taxon>
        <taxon>Mycobacteriaceae</taxon>
        <taxon>Mycobacterium</taxon>
        <taxon>Mycobacterium avium complex (MAC)</taxon>
    </lineage>
</organism>
<evidence type="ECO:0000313" key="3">
    <source>
        <dbReference type="Proteomes" id="UP000595205"/>
    </source>
</evidence>
<evidence type="ECO:0000256" key="1">
    <source>
        <dbReference type="SAM" id="MobiDB-lite"/>
    </source>
</evidence>
<dbReference type="Pfam" id="PF25673">
    <property type="entry name" value="Terminase_7"/>
    <property type="match status" value="1"/>
</dbReference>
<accession>A0A7R7N0V7</accession>
<dbReference type="InterPro" id="IPR057972">
    <property type="entry name" value="Terminase_7"/>
</dbReference>
<feature type="compositionally biased region" description="Basic and acidic residues" evidence="1">
    <location>
        <begin position="11"/>
        <end position="21"/>
    </location>
</feature>